<evidence type="ECO:0008006" key="3">
    <source>
        <dbReference type="Google" id="ProtNLM"/>
    </source>
</evidence>
<proteinExistence type="predicted"/>
<dbReference type="Proteomes" id="UP000054359">
    <property type="component" value="Unassembled WGS sequence"/>
</dbReference>
<name>A0A087TYJ3_STEMI</name>
<feature type="non-terminal residue" evidence="1">
    <location>
        <position position="78"/>
    </location>
</feature>
<evidence type="ECO:0000313" key="2">
    <source>
        <dbReference type="Proteomes" id="UP000054359"/>
    </source>
</evidence>
<sequence>MTTQLEIVDRFCRDYGLHLNVKKCHSLHLVRQRDHTVLNTSTSWVVNGVPIPSVLAEEIFRYLRIDFSPLRGLSHLPS</sequence>
<dbReference type="AlphaFoldDB" id="A0A087TYJ3"/>
<accession>A0A087TYJ3</accession>
<evidence type="ECO:0000313" key="1">
    <source>
        <dbReference type="EMBL" id="KFM70182.1"/>
    </source>
</evidence>
<keyword evidence="2" id="KW-1185">Reference proteome</keyword>
<organism evidence="1 2">
    <name type="scientific">Stegodyphus mimosarum</name>
    <name type="common">African social velvet spider</name>
    <dbReference type="NCBI Taxonomy" id="407821"/>
    <lineage>
        <taxon>Eukaryota</taxon>
        <taxon>Metazoa</taxon>
        <taxon>Ecdysozoa</taxon>
        <taxon>Arthropoda</taxon>
        <taxon>Chelicerata</taxon>
        <taxon>Arachnida</taxon>
        <taxon>Araneae</taxon>
        <taxon>Araneomorphae</taxon>
        <taxon>Entelegynae</taxon>
        <taxon>Eresoidea</taxon>
        <taxon>Eresidae</taxon>
        <taxon>Stegodyphus</taxon>
    </lineage>
</organism>
<gene>
    <name evidence="1" type="ORF">X975_23497</name>
</gene>
<reference evidence="1 2" key="1">
    <citation type="submission" date="2013-11" db="EMBL/GenBank/DDBJ databases">
        <title>Genome sequencing of Stegodyphus mimosarum.</title>
        <authorList>
            <person name="Bechsgaard J."/>
        </authorList>
    </citation>
    <scope>NUCLEOTIDE SEQUENCE [LARGE SCALE GENOMIC DNA]</scope>
</reference>
<dbReference type="EMBL" id="KK117335">
    <property type="protein sequence ID" value="KFM70182.1"/>
    <property type="molecule type" value="Genomic_DNA"/>
</dbReference>
<protein>
    <recommendedName>
        <fullName evidence="3">Reverse transcriptase domain-containing protein</fullName>
    </recommendedName>
</protein>